<comment type="subcellular location">
    <subcellularLocation>
        <location evidence="4">Cell outer membrane</location>
    </subcellularLocation>
</comment>
<accession>A0A158CW33</accession>
<keyword evidence="8" id="KW-1185">Reference proteome</keyword>
<comment type="similarity">
    <text evidence="4">Belongs to the BamD family.</text>
</comment>
<dbReference type="EMBL" id="FCOB02000024">
    <property type="protein sequence ID" value="SAK86548.1"/>
    <property type="molecule type" value="Genomic_DNA"/>
</dbReference>
<evidence type="ECO:0000256" key="4">
    <source>
        <dbReference type="HAMAP-Rule" id="MF_00922"/>
    </source>
</evidence>
<dbReference type="InterPro" id="IPR011990">
    <property type="entry name" value="TPR-like_helical_dom_sf"/>
</dbReference>
<dbReference type="GO" id="GO:0009279">
    <property type="term" value="C:cell outer membrane"/>
    <property type="evidence" value="ECO:0007669"/>
    <property type="project" value="UniProtKB-SubCell"/>
</dbReference>
<evidence type="ECO:0000256" key="3">
    <source>
        <dbReference type="ARBA" id="ARBA00023237"/>
    </source>
</evidence>
<keyword evidence="2 4" id="KW-0472">Membrane</keyword>
<evidence type="ECO:0000256" key="5">
    <source>
        <dbReference type="SAM" id="MobiDB-lite"/>
    </source>
</evidence>
<organism evidence="7 8">
    <name type="scientific">Caballeronia ptereochthonis</name>
    <dbReference type="NCBI Taxonomy" id="1777144"/>
    <lineage>
        <taxon>Bacteria</taxon>
        <taxon>Pseudomonadati</taxon>
        <taxon>Pseudomonadota</taxon>
        <taxon>Betaproteobacteria</taxon>
        <taxon>Burkholderiales</taxon>
        <taxon>Burkholderiaceae</taxon>
        <taxon>Caballeronia</taxon>
    </lineage>
</organism>
<dbReference type="InterPro" id="IPR039565">
    <property type="entry name" value="BamD-like"/>
</dbReference>
<dbReference type="STRING" id="1777144.AWB83_04725"/>
<protein>
    <recommendedName>
        <fullName evidence="4">Outer membrane protein assembly factor BamD</fullName>
    </recommendedName>
</protein>
<gene>
    <name evidence="4" type="primary">bamD</name>
    <name evidence="7" type="ORF">AWB83_04725</name>
</gene>
<reference evidence="7" key="1">
    <citation type="submission" date="2016-01" db="EMBL/GenBank/DDBJ databases">
        <authorList>
            <person name="Peeters C."/>
        </authorList>
    </citation>
    <scope>NUCLEOTIDE SEQUENCE [LARGE SCALE GENOMIC DNA]</scope>
    <source>
        <strain evidence="7">LMG 29326</strain>
    </source>
</reference>
<feature type="domain" description="Outer membrane lipoprotein BamD-like" evidence="6">
    <location>
        <begin position="84"/>
        <end position="287"/>
    </location>
</feature>
<dbReference type="HAMAP" id="MF_00922">
    <property type="entry name" value="OM_assembly_BamD"/>
    <property type="match status" value="1"/>
</dbReference>
<name>A0A158CW33_9BURK</name>
<dbReference type="InterPro" id="IPR017689">
    <property type="entry name" value="BamD"/>
</dbReference>
<keyword evidence="7" id="KW-0449">Lipoprotein</keyword>
<dbReference type="Gene3D" id="1.25.40.10">
    <property type="entry name" value="Tetratricopeptide repeat domain"/>
    <property type="match status" value="1"/>
</dbReference>
<dbReference type="SUPFAM" id="SSF48452">
    <property type="entry name" value="TPR-like"/>
    <property type="match status" value="1"/>
</dbReference>
<dbReference type="Pfam" id="PF13525">
    <property type="entry name" value="YfiO"/>
    <property type="match status" value="1"/>
</dbReference>
<comment type="caution">
    <text evidence="7">The sequence shown here is derived from an EMBL/GenBank/DDBJ whole genome shotgun (WGS) entry which is preliminary data.</text>
</comment>
<dbReference type="GO" id="GO:0051205">
    <property type="term" value="P:protein insertion into membrane"/>
    <property type="evidence" value="ECO:0007669"/>
    <property type="project" value="UniProtKB-UniRule"/>
</dbReference>
<evidence type="ECO:0000313" key="8">
    <source>
        <dbReference type="Proteomes" id="UP000054978"/>
    </source>
</evidence>
<sequence>MRDSPRLTVTHRETERQESEAAPETQLDTARISQEQQALMRAFNTIHQSMRQSIKYLALAASVAIVTACHGLPEKTDETATWNNNKLYTEAQDALSGSDWGKCAKYFEALEGRDPFGHFAQQAQINVAYCNWKDSETAAADQAIDRFIKLHPDHPEIAYAYYLKGMIHFNDDLGLFGRFSGQDMSERDPKSLRESYDAFKVVVDKYPQSKYAPDAAQRMRYIVNALASHEVHAADYYYRRGAYVAAINRAQLAIREYKNAPATEDALHIMMLSYERLDQPQLADDTKRVLAATFPDSPYVTGKRRPGTEKAWYQIW</sequence>
<keyword evidence="1 4" id="KW-0732">Signal</keyword>
<proteinExistence type="inferred from homology"/>
<dbReference type="Proteomes" id="UP000054978">
    <property type="component" value="Unassembled WGS sequence"/>
</dbReference>
<evidence type="ECO:0000256" key="1">
    <source>
        <dbReference type="ARBA" id="ARBA00022729"/>
    </source>
</evidence>
<dbReference type="AlphaFoldDB" id="A0A158CW33"/>
<keyword evidence="3 4" id="KW-0998">Cell outer membrane</keyword>
<dbReference type="GO" id="GO:0043165">
    <property type="term" value="P:Gram-negative-bacterium-type cell outer membrane assembly"/>
    <property type="evidence" value="ECO:0007669"/>
    <property type="project" value="UniProtKB-UniRule"/>
</dbReference>
<evidence type="ECO:0000256" key="2">
    <source>
        <dbReference type="ARBA" id="ARBA00023136"/>
    </source>
</evidence>
<feature type="region of interest" description="Disordered" evidence="5">
    <location>
        <begin position="1"/>
        <end position="29"/>
    </location>
</feature>
<dbReference type="NCBIfam" id="TIGR03302">
    <property type="entry name" value="OM_YfiO"/>
    <property type="match status" value="1"/>
</dbReference>
<comment type="function">
    <text evidence="4">Part of the outer membrane protein assembly complex, which is involved in assembly and insertion of beta-barrel proteins into the outer membrane.</text>
</comment>
<dbReference type="CDD" id="cd15830">
    <property type="entry name" value="BamD"/>
    <property type="match status" value="1"/>
</dbReference>
<evidence type="ECO:0000259" key="6">
    <source>
        <dbReference type="Pfam" id="PF13525"/>
    </source>
</evidence>
<feature type="compositionally biased region" description="Basic and acidic residues" evidence="5">
    <location>
        <begin position="1"/>
        <end position="19"/>
    </location>
</feature>
<evidence type="ECO:0000313" key="7">
    <source>
        <dbReference type="EMBL" id="SAK86548.1"/>
    </source>
</evidence>
<comment type="subunit">
    <text evidence="4">Part of the Bam complex.</text>
</comment>